<dbReference type="SMART" id="SM00943">
    <property type="entry name" value="Prim-Pol"/>
    <property type="match status" value="1"/>
</dbReference>
<keyword evidence="3" id="KW-1185">Reference proteome</keyword>
<dbReference type="AlphaFoldDB" id="A0A0R1H7V9"/>
<organism evidence="2 3">
    <name type="scientific">Loigolactobacillus bifermentans DSM 20003</name>
    <dbReference type="NCBI Taxonomy" id="1423726"/>
    <lineage>
        <taxon>Bacteria</taxon>
        <taxon>Bacillati</taxon>
        <taxon>Bacillota</taxon>
        <taxon>Bacilli</taxon>
        <taxon>Lactobacillales</taxon>
        <taxon>Lactobacillaceae</taxon>
        <taxon>Loigolactobacillus</taxon>
    </lineage>
</organism>
<dbReference type="PATRIC" id="fig|1423726.3.peg.1804"/>
<dbReference type="SUPFAM" id="SSF56747">
    <property type="entry name" value="Prim-pol domain"/>
    <property type="match status" value="1"/>
</dbReference>
<dbReference type="InterPro" id="IPR015330">
    <property type="entry name" value="DNA_primase/pol_bifunc_N"/>
</dbReference>
<reference evidence="2 3" key="1">
    <citation type="journal article" date="2015" name="Genome Announc.">
        <title>Expanding the biotechnology potential of lactobacilli through comparative genomics of 213 strains and associated genera.</title>
        <authorList>
            <person name="Sun Z."/>
            <person name="Harris H.M."/>
            <person name="McCann A."/>
            <person name="Guo C."/>
            <person name="Argimon S."/>
            <person name="Zhang W."/>
            <person name="Yang X."/>
            <person name="Jeffery I.B."/>
            <person name="Cooney J.C."/>
            <person name="Kagawa T.F."/>
            <person name="Liu W."/>
            <person name="Song Y."/>
            <person name="Salvetti E."/>
            <person name="Wrobel A."/>
            <person name="Rasinkangas P."/>
            <person name="Parkhill J."/>
            <person name="Rea M.C."/>
            <person name="O'Sullivan O."/>
            <person name="Ritari J."/>
            <person name="Douillard F.P."/>
            <person name="Paul Ross R."/>
            <person name="Yang R."/>
            <person name="Briner A.E."/>
            <person name="Felis G.E."/>
            <person name="de Vos W.M."/>
            <person name="Barrangou R."/>
            <person name="Klaenhammer T.R."/>
            <person name="Caufield P.W."/>
            <person name="Cui Y."/>
            <person name="Zhang H."/>
            <person name="O'Toole P.W."/>
        </authorList>
    </citation>
    <scope>NUCLEOTIDE SEQUENCE [LARGE SCALE GENOMIC DNA]</scope>
    <source>
        <strain evidence="2 3">DSM 20003</strain>
    </source>
</reference>
<dbReference type="Pfam" id="PF09250">
    <property type="entry name" value="Prim-Pol"/>
    <property type="match status" value="1"/>
</dbReference>
<dbReference type="STRING" id="1423726.FC07_GL001744"/>
<comment type="caution">
    <text evidence="2">The sequence shown here is derived from an EMBL/GenBank/DDBJ whole genome shotgun (WGS) entry which is preliminary data.</text>
</comment>
<dbReference type="EMBL" id="AZDA01000025">
    <property type="protein sequence ID" value="KRK40036.1"/>
    <property type="molecule type" value="Genomic_DNA"/>
</dbReference>
<name>A0A0R1H7V9_9LACO</name>
<accession>A0A0R1H7V9</accession>
<sequence length="237" mass="25831">MLMTTFHAYQASLGTKQPISSTSVAAAKAVTATIELARMANEFGAVGLNLQADHLIVLDLDHKDGNDGVQYLQKAGLTPPLQTYFEQTANGSYHFFYRLPANLTLKTPKINLFPGVDLLTEAVIIAPSQGYKQGDVDLFTKPIQELPMAFLNDLLAKTDLELTDLKAVAPLKPWTTGALLTALQQGFTTITDFKPLVAQLALLVTQQAIAPTVAKAALNWAAHEPNFDWQQALPENW</sequence>
<feature type="domain" description="DNA primase/polymerase bifunctional N-terminal" evidence="1">
    <location>
        <begin position="6"/>
        <end position="150"/>
    </location>
</feature>
<proteinExistence type="predicted"/>
<evidence type="ECO:0000313" key="3">
    <source>
        <dbReference type="Proteomes" id="UP000051461"/>
    </source>
</evidence>
<evidence type="ECO:0000259" key="1">
    <source>
        <dbReference type="SMART" id="SM00943"/>
    </source>
</evidence>
<gene>
    <name evidence="2" type="ORF">FC07_GL001744</name>
</gene>
<dbReference type="Proteomes" id="UP000051461">
    <property type="component" value="Unassembled WGS sequence"/>
</dbReference>
<evidence type="ECO:0000313" key="2">
    <source>
        <dbReference type="EMBL" id="KRK40036.1"/>
    </source>
</evidence>
<protein>
    <recommendedName>
        <fullName evidence="1">DNA primase/polymerase bifunctional N-terminal domain-containing protein</fullName>
    </recommendedName>
</protein>